<protein>
    <submittedName>
        <fullName evidence="2">Expressed protein</fullName>
    </submittedName>
</protein>
<organism evidence="2 3">
    <name type="scientific">Echinococcus multilocularis</name>
    <name type="common">Fox tapeworm</name>
    <dbReference type="NCBI Taxonomy" id="6211"/>
    <lineage>
        <taxon>Eukaryota</taxon>
        <taxon>Metazoa</taxon>
        <taxon>Spiralia</taxon>
        <taxon>Lophotrochozoa</taxon>
        <taxon>Platyhelminthes</taxon>
        <taxon>Cestoda</taxon>
        <taxon>Eucestoda</taxon>
        <taxon>Cyclophyllidea</taxon>
        <taxon>Taeniidae</taxon>
        <taxon>Echinococcus</taxon>
    </lineage>
</organism>
<evidence type="ECO:0000313" key="2">
    <source>
        <dbReference type="EMBL" id="CDI97406.1"/>
    </source>
</evidence>
<feature type="compositionally biased region" description="Polar residues" evidence="1">
    <location>
        <begin position="188"/>
        <end position="200"/>
    </location>
</feature>
<dbReference type="Proteomes" id="UP000017246">
    <property type="component" value="Unassembled WGS sequence"/>
</dbReference>
<reference evidence="2" key="2">
    <citation type="submission" date="2015-11" db="EMBL/GenBank/DDBJ databases">
        <authorList>
            <person name="Zhang Y."/>
            <person name="Guo Z."/>
        </authorList>
    </citation>
    <scope>NUCLEOTIDE SEQUENCE</scope>
</reference>
<feature type="compositionally biased region" description="Basic and acidic residues" evidence="1">
    <location>
        <begin position="387"/>
        <end position="396"/>
    </location>
</feature>
<evidence type="ECO:0000313" key="3">
    <source>
        <dbReference type="Proteomes" id="UP000017246"/>
    </source>
</evidence>
<dbReference type="OrthoDB" id="6266662at2759"/>
<dbReference type="AlphaFoldDB" id="A0A087VYJ0"/>
<feature type="region of interest" description="Disordered" evidence="1">
    <location>
        <begin position="140"/>
        <end position="203"/>
    </location>
</feature>
<dbReference type="EMBL" id="LN902844">
    <property type="protein sequence ID" value="CDI97406.1"/>
    <property type="molecule type" value="Genomic_DNA"/>
</dbReference>
<keyword evidence="3" id="KW-1185">Reference proteome</keyword>
<sequence length="578" mass="63771">MFCPSISSSFVFRESRDATSTLALELLCLQGDWLPTCPSSAKRITAVKVASCVRTCTRTPANQDRALTCSRVCVCQSYKMNANMMERRRKVTEELISQIEGCLTDQLLREQFSDLYHPIPALVPQISGHSSFRTVCSSTSESSKKATSVSPNSALENIPPMNKNSPQTSIKDAETNHLNKGGGPDEASLSNTGELSSSVPKASELEPGVNWRLLQQIRSRNTSKFLQSSEKRGLPSASHASPLNEAQYLDKSSAVTAFTAKSVLTRPSIGENRDLRAEDTRSRARWVKSPDKGVSASVTKKEANEKGERRPSQQRLNLHDSQLIAKIRTQKPSDCLSERQLNGYRSLQRRLEYDPRASVAKERLKSKIWENRNNNADGSYATLASNRDGEVGEAAKAKATGRQSSIDSKVQSPPGQRKLIGVTQRTDSPAPKNHRIMGTSGDAPNRSATNSPFDRTRSERQRKKSKRASADVETPSSYSDAAVEVISQKLDRLAKHVIHLRRLVERDYSEVGYCSAGDDIYADEEVGAVSNGRPTGMLPSIASSLRSIRLLEANVQEIFDLLYLDEARIWSPLGLENE</sequence>
<dbReference type="OMA" id="DLYHPIP"/>
<gene>
    <name evidence="2" type="ORF">EmuJ_000118100</name>
</gene>
<reference evidence="2" key="1">
    <citation type="journal article" date="2013" name="Nature">
        <title>The genomes of four tapeworm species reveal adaptations to parasitism.</title>
        <authorList>
            <person name="Tsai I.J."/>
            <person name="Zarowiecki M."/>
            <person name="Holroyd N."/>
            <person name="Garciarrubio A."/>
            <person name="Sanchez-Flores A."/>
            <person name="Brooks K.L."/>
            <person name="Tracey A."/>
            <person name="Bobes R.J."/>
            <person name="Fragoso G."/>
            <person name="Sciutto E."/>
            <person name="Aslett M."/>
            <person name="Beasley H."/>
            <person name="Bennett H.M."/>
            <person name="Cai J."/>
            <person name="Camicia F."/>
            <person name="Clark R."/>
            <person name="Cucher M."/>
            <person name="De Silva N."/>
            <person name="Day T.A."/>
            <person name="Deplazes P."/>
            <person name="Estrada K."/>
            <person name="Fernandez C."/>
            <person name="Holland P.W."/>
            <person name="Hou J."/>
            <person name="Hu S."/>
            <person name="Huckvale T."/>
            <person name="Hung S.S."/>
            <person name="Kamenetzky L."/>
            <person name="Keane J.A."/>
            <person name="Kiss F."/>
            <person name="Koziol U."/>
            <person name="Lambert O."/>
            <person name="Liu K."/>
            <person name="Luo X."/>
            <person name="Luo Y."/>
            <person name="Macchiaroli N."/>
            <person name="Nichol S."/>
            <person name="Paps J."/>
            <person name="Parkinson J."/>
            <person name="Pouchkina-Stantcheva N."/>
            <person name="Riddiford N."/>
            <person name="Rosenzvit M."/>
            <person name="Salinas G."/>
            <person name="Wasmuth J.D."/>
            <person name="Zamanian M."/>
            <person name="Zheng Y."/>
            <person name="Cai X."/>
            <person name="Soberon X."/>
            <person name="Olson P.D."/>
            <person name="Laclette J.P."/>
            <person name="Brehm K."/>
            <person name="Berriman M."/>
            <person name="Garciarrubio A."/>
            <person name="Bobes R.J."/>
            <person name="Fragoso G."/>
            <person name="Sanchez-Flores A."/>
            <person name="Estrada K."/>
            <person name="Cevallos M.A."/>
            <person name="Morett E."/>
            <person name="Gonzalez V."/>
            <person name="Portillo T."/>
            <person name="Ochoa-Leyva A."/>
            <person name="Jose M.V."/>
            <person name="Sciutto E."/>
            <person name="Landa A."/>
            <person name="Jimenez L."/>
            <person name="Valdes V."/>
            <person name="Carrero J.C."/>
            <person name="Larralde C."/>
            <person name="Morales-Montor J."/>
            <person name="Limon-Lason J."/>
            <person name="Soberon X."/>
            <person name="Laclette J.P."/>
        </authorList>
    </citation>
    <scope>NUCLEOTIDE SEQUENCE [LARGE SCALE GENOMIC DNA]</scope>
</reference>
<proteinExistence type="predicted"/>
<accession>A0A087VYJ0</accession>
<evidence type="ECO:0000256" key="1">
    <source>
        <dbReference type="SAM" id="MobiDB-lite"/>
    </source>
</evidence>
<feature type="compositionally biased region" description="Low complexity" evidence="1">
    <location>
        <begin position="140"/>
        <end position="150"/>
    </location>
</feature>
<name>A0A087VYJ0_ECHMU</name>
<feature type="compositionally biased region" description="Basic and acidic residues" evidence="1">
    <location>
        <begin position="299"/>
        <end position="311"/>
    </location>
</feature>
<feature type="compositionally biased region" description="Polar residues" evidence="1">
    <location>
        <begin position="373"/>
        <end position="385"/>
    </location>
</feature>
<feature type="region of interest" description="Disordered" evidence="1">
    <location>
        <begin position="274"/>
        <end position="318"/>
    </location>
</feature>
<feature type="region of interest" description="Disordered" evidence="1">
    <location>
        <begin position="373"/>
        <end position="478"/>
    </location>
</feature>
<feature type="compositionally biased region" description="Polar residues" evidence="1">
    <location>
        <begin position="401"/>
        <end position="414"/>
    </location>
</feature>